<reference evidence="3 4" key="1">
    <citation type="submission" date="2017-01" db="EMBL/GenBank/DDBJ databases">
        <title>Genome sequencing of Rhodoferax fermentans JCM 7819.</title>
        <authorList>
            <person name="Kim Y.J."/>
            <person name="Farh M.E.-A."/>
            <person name="Yang D.-C."/>
        </authorList>
    </citation>
    <scope>NUCLEOTIDE SEQUENCE [LARGE SCALE GENOMIC DNA]</scope>
    <source>
        <strain evidence="3 4">JCM 7819</strain>
    </source>
</reference>
<feature type="transmembrane region" description="Helical" evidence="1">
    <location>
        <begin position="15"/>
        <end position="33"/>
    </location>
</feature>
<dbReference type="GO" id="GO:0009307">
    <property type="term" value="P:DNA restriction-modification system"/>
    <property type="evidence" value="ECO:0007669"/>
    <property type="project" value="InterPro"/>
</dbReference>
<protein>
    <recommendedName>
        <fullName evidence="2">Restriction endonuclease type IV Mrr domain-containing protein</fullName>
    </recommendedName>
</protein>
<keyword evidence="4" id="KW-1185">Reference proteome</keyword>
<comment type="caution">
    <text evidence="3">The sequence shown here is derived from an EMBL/GenBank/DDBJ whole genome shotgun (WGS) entry which is preliminary data.</text>
</comment>
<dbReference type="Gene3D" id="3.40.1350.10">
    <property type="match status" value="1"/>
</dbReference>
<accession>A0A1T1AYV9</accession>
<evidence type="ECO:0000256" key="1">
    <source>
        <dbReference type="SAM" id="Phobius"/>
    </source>
</evidence>
<organism evidence="3 4">
    <name type="scientific">Rhodoferax fermentans</name>
    <dbReference type="NCBI Taxonomy" id="28066"/>
    <lineage>
        <taxon>Bacteria</taxon>
        <taxon>Pseudomonadati</taxon>
        <taxon>Pseudomonadota</taxon>
        <taxon>Betaproteobacteria</taxon>
        <taxon>Burkholderiales</taxon>
        <taxon>Comamonadaceae</taxon>
        <taxon>Rhodoferax</taxon>
    </lineage>
</organism>
<dbReference type="OrthoDB" id="8776507at2"/>
<dbReference type="AlphaFoldDB" id="A0A1T1AYV9"/>
<dbReference type="GO" id="GO:0003677">
    <property type="term" value="F:DNA binding"/>
    <property type="evidence" value="ECO:0007669"/>
    <property type="project" value="InterPro"/>
</dbReference>
<feature type="domain" description="Restriction endonuclease type IV Mrr" evidence="2">
    <location>
        <begin position="77"/>
        <end position="182"/>
    </location>
</feature>
<dbReference type="Pfam" id="PF04471">
    <property type="entry name" value="Mrr_cat"/>
    <property type="match status" value="1"/>
</dbReference>
<evidence type="ECO:0000313" key="3">
    <source>
        <dbReference type="EMBL" id="OOV09302.1"/>
    </source>
</evidence>
<feature type="transmembrane region" description="Helical" evidence="1">
    <location>
        <begin position="40"/>
        <end position="57"/>
    </location>
</feature>
<dbReference type="GO" id="GO:0004519">
    <property type="term" value="F:endonuclease activity"/>
    <property type="evidence" value="ECO:0007669"/>
    <property type="project" value="InterPro"/>
</dbReference>
<proteinExistence type="predicted"/>
<dbReference type="InterPro" id="IPR011335">
    <property type="entry name" value="Restrct_endonuc-II-like"/>
</dbReference>
<keyword evidence="1" id="KW-0472">Membrane</keyword>
<name>A0A1T1AYV9_RHOFE</name>
<dbReference type="EMBL" id="MTJN01000002">
    <property type="protein sequence ID" value="OOV09302.1"/>
    <property type="molecule type" value="Genomic_DNA"/>
</dbReference>
<keyword evidence="1" id="KW-0812">Transmembrane</keyword>
<dbReference type="InterPro" id="IPR011856">
    <property type="entry name" value="tRNA_endonuc-like_dom_sf"/>
</dbReference>
<dbReference type="SUPFAM" id="SSF52980">
    <property type="entry name" value="Restriction endonuclease-like"/>
    <property type="match status" value="1"/>
</dbReference>
<evidence type="ECO:0000313" key="4">
    <source>
        <dbReference type="Proteomes" id="UP000190750"/>
    </source>
</evidence>
<keyword evidence="1" id="KW-1133">Transmembrane helix</keyword>
<gene>
    <name evidence="3" type="ORF">RF819_19140</name>
</gene>
<dbReference type="InterPro" id="IPR007560">
    <property type="entry name" value="Restrct_endonuc_IV_Mrr"/>
</dbReference>
<dbReference type="STRING" id="28066.RF819_19140"/>
<sequence length="186" mass="20090">MSSNSLYAVLLRSPWWASMLVVLVIVLASGALLPAQYRPFGMLAALPFLGIGLYRAWQQGQGPNSKRVAQALERAGAMPWREFSALLQRAYEHQGYAVTPLPGSAADFKLTFSGRTILVSAKRWKAAAHGVEPLRELLATGRSQDVDICVYISLGEVSAQAQSFAKEHGVTLVSGQTLAGLILNHV</sequence>
<evidence type="ECO:0000259" key="2">
    <source>
        <dbReference type="Pfam" id="PF04471"/>
    </source>
</evidence>
<dbReference type="RefSeq" id="WP_078367072.1">
    <property type="nucleotide sequence ID" value="NZ_MTJN01000002.1"/>
</dbReference>
<dbReference type="Proteomes" id="UP000190750">
    <property type="component" value="Unassembled WGS sequence"/>
</dbReference>